<comment type="caution">
    <text evidence="1">The sequence shown here is derived from an EMBL/GenBank/DDBJ whole genome shotgun (WGS) entry which is preliminary data.</text>
</comment>
<evidence type="ECO:0000313" key="2">
    <source>
        <dbReference type="Proteomes" id="UP001320159"/>
    </source>
</evidence>
<dbReference type="AlphaFoldDB" id="A0AAP2W4P1"/>
<accession>A0AAP2W4P1</accession>
<reference evidence="1 2" key="1">
    <citation type="submission" date="2017-11" db="EMBL/GenBank/DDBJ databases">
        <title>Isolation and Characterization of Family Methanocellaceae Species from Potential Methane Hydrate Area Offshore Southwestern Taiwan.</title>
        <authorList>
            <person name="Zhang W.-L."/>
            <person name="Chen W.-C."/>
            <person name="Lai M.-C."/>
            <person name="Chen S.-C."/>
        </authorList>
    </citation>
    <scope>NUCLEOTIDE SEQUENCE [LARGE SCALE GENOMIC DNA]</scope>
    <source>
        <strain evidence="1 2">CWC-04</strain>
    </source>
</reference>
<dbReference type="Proteomes" id="UP001320159">
    <property type="component" value="Unassembled WGS sequence"/>
</dbReference>
<evidence type="ECO:0000313" key="1">
    <source>
        <dbReference type="EMBL" id="MCD1294540.1"/>
    </source>
</evidence>
<protein>
    <submittedName>
        <fullName evidence="1">Uncharacterized protein</fullName>
    </submittedName>
</protein>
<proteinExistence type="predicted"/>
<organism evidence="1 2">
    <name type="scientific">Methanooceanicella nereidis</name>
    <dbReference type="NCBI Taxonomy" id="2052831"/>
    <lineage>
        <taxon>Archaea</taxon>
        <taxon>Methanobacteriati</taxon>
        <taxon>Methanobacteriota</taxon>
        <taxon>Stenosarchaea group</taxon>
        <taxon>Methanomicrobia</taxon>
        <taxon>Methanocellales</taxon>
        <taxon>Methanocellaceae</taxon>
        <taxon>Methanooceanicella</taxon>
    </lineage>
</organism>
<keyword evidence="2" id="KW-1185">Reference proteome</keyword>
<gene>
    <name evidence="1" type="ORF">CUJ83_05935</name>
</gene>
<dbReference type="EMBL" id="PGCK01000004">
    <property type="protein sequence ID" value="MCD1294540.1"/>
    <property type="molecule type" value="Genomic_DNA"/>
</dbReference>
<name>A0AAP2W4P1_9EURY</name>
<sequence length="117" mass="12895">MERGQQKAKMDVKLFGYYPEAHCLTCQSFQTCGGQSHLEDEDNVKKYLLDKYGDSIQVSLVNVFSEDVMGFPEVTASIKKNGLMLPIVMIEGRIVLFGHKATNEAICEAIDSAMAGA</sequence>